<gene>
    <name evidence="2" type="ORF">PFISCL1PPCAC_7700</name>
</gene>
<sequence length="135" mass="14923">NDSATSRELTPAQQPPMIPLPQQSTTGDNEKLFAAAVVLPLLLDRADDNSGNGVDPQIREAHHNHDTMIHSAQSPQRNEGAAEATRKSAEVAELEAKVRELEVANAEWKDKFDKLERKYEKTLLMITNSSSPHQS</sequence>
<dbReference type="Proteomes" id="UP001432322">
    <property type="component" value="Unassembled WGS sequence"/>
</dbReference>
<dbReference type="EMBL" id="BTSY01000002">
    <property type="protein sequence ID" value="GMT16403.1"/>
    <property type="molecule type" value="Genomic_DNA"/>
</dbReference>
<organism evidence="2 3">
    <name type="scientific">Pristionchus fissidentatus</name>
    <dbReference type="NCBI Taxonomy" id="1538716"/>
    <lineage>
        <taxon>Eukaryota</taxon>
        <taxon>Metazoa</taxon>
        <taxon>Ecdysozoa</taxon>
        <taxon>Nematoda</taxon>
        <taxon>Chromadorea</taxon>
        <taxon>Rhabditida</taxon>
        <taxon>Rhabditina</taxon>
        <taxon>Diplogasteromorpha</taxon>
        <taxon>Diplogasteroidea</taxon>
        <taxon>Neodiplogasteridae</taxon>
        <taxon>Pristionchus</taxon>
    </lineage>
</organism>
<feature type="region of interest" description="Disordered" evidence="1">
    <location>
        <begin position="1"/>
        <end position="27"/>
    </location>
</feature>
<feature type="compositionally biased region" description="Polar residues" evidence="1">
    <location>
        <begin position="1"/>
        <end position="12"/>
    </location>
</feature>
<feature type="region of interest" description="Disordered" evidence="1">
    <location>
        <begin position="45"/>
        <end position="88"/>
    </location>
</feature>
<evidence type="ECO:0000313" key="3">
    <source>
        <dbReference type="Proteomes" id="UP001432322"/>
    </source>
</evidence>
<accession>A0AAV5VDW7</accession>
<dbReference type="AlphaFoldDB" id="A0AAV5VDW7"/>
<evidence type="ECO:0000313" key="2">
    <source>
        <dbReference type="EMBL" id="GMT16403.1"/>
    </source>
</evidence>
<feature type="non-terminal residue" evidence="2">
    <location>
        <position position="1"/>
    </location>
</feature>
<feature type="compositionally biased region" description="Basic and acidic residues" evidence="1">
    <location>
        <begin position="57"/>
        <end position="68"/>
    </location>
</feature>
<comment type="caution">
    <text evidence="2">The sequence shown here is derived from an EMBL/GenBank/DDBJ whole genome shotgun (WGS) entry which is preliminary data.</text>
</comment>
<proteinExistence type="predicted"/>
<protein>
    <submittedName>
        <fullName evidence="2">Uncharacterized protein</fullName>
    </submittedName>
</protein>
<keyword evidence="3" id="KW-1185">Reference proteome</keyword>
<evidence type="ECO:0000256" key="1">
    <source>
        <dbReference type="SAM" id="MobiDB-lite"/>
    </source>
</evidence>
<reference evidence="2" key="1">
    <citation type="submission" date="2023-10" db="EMBL/GenBank/DDBJ databases">
        <title>Genome assembly of Pristionchus species.</title>
        <authorList>
            <person name="Yoshida K."/>
            <person name="Sommer R.J."/>
        </authorList>
    </citation>
    <scope>NUCLEOTIDE SEQUENCE</scope>
    <source>
        <strain evidence="2">RS5133</strain>
    </source>
</reference>
<name>A0AAV5VDW7_9BILA</name>